<feature type="compositionally biased region" description="Basic and acidic residues" evidence="6">
    <location>
        <begin position="8"/>
        <end position="27"/>
    </location>
</feature>
<dbReference type="GO" id="GO:0016614">
    <property type="term" value="F:oxidoreductase activity, acting on CH-OH group of donors"/>
    <property type="evidence" value="ECO:0007669"/>
    <property type="project" value="InterPro"/>
</dbReference>
<evidence type="ECO:0000313" key="9">
    <source>
        <dbReference type="Proteomes" id="UP000199062"/>
    </source>
</evidence>
<accession>A0A1I6KJ34</accession>
<sequence length="547" mass="59514">MSVTDGESTERDATEREAPNREPSDRVDVCVVGAGPAGGVVAHSLAARGHDVVVLEAGPRFSFEERIRRMERHQRPAFDQADVWEMGGDRDAFRSSGDLNYPLNDVRVKGVGGTTLHWIGYTPRFHEKDFEMDSRYGLADDWPIAYEDVRPYYTAAEREMGVAGGEDNPFAPPREEAFPMDAFPPSHSDASLSAACEELDITTHSIPQARNSEAYDDRSQCVGYGTCHPVCPSGAKYSGDVHVRKAEEAGARILDRVPVQRLEHDDSGERVEAAVYATPDGEEHRQEARQFVLAGGAVETPRLLLLSESSQYPDGLANSSGAVGRYFMDHLLHMTMGVVPEETRQHQVGFSTAATHQFYDHEEPTPGSFFVAFLNYAGPSPVEAALENGAWGDDVVSAVSEEYGNHVGTEALVEQLPDAESRITLDTSQTDDHGNPVPDVAWSIGEHGVRTGERALEVQREIMDEAGARITWSTSPRQPLSGSHPMGTTRMGADPETSVVDERLRTHDLDNLSIASSSVFTTGGAMNPTLTIAALSLKAADHVDADL</sequence>
<keyword evidence="3" id="KW-0285">Flavoprotein</keyword>
<dbReference type="GO" id="GO:0050660">
    <property type="term" value="F:flavin adenine dinucleotide binding"/>
    <property type="evidence" value="ECO:0007669"/>
    <property type="project" value="InterPro"/>
</dbReference>
<dbReference type="InterPro" id="IPR006076">
    <property type="entry name" value="FAD-dep_OxRdtase"/>
</dbReference>
<dbReference type="Pfam" id="PF01266">
    <property type="entry name" value="DAO"/>
    <property type="match status" value="1"/>
</dbReference>
<dbReference type="SUPFAM" id="SSF51905">
    <property type="entry name" value="FAD/NAD(P)-binding domain"/>
    <property type="match status" value="1"/>
</dbReference>
<dbReference type="EMBL" id="FOZK01000001">
    <property type="protein sequence ID" value="SFR91231.1"/>
    <property type="molecule type" value="Genomic_DNA"/>
</dbReference>
<keyword evidence="4" id="KW-0274">FAD</keyword>
<evidence type="ECO:0000256" key="5">
    <source>
        <dbReference type="ARBA" id="ARBA00023002"/>
    </source>
</evidence>
<protein>
    <submittedName>
        <fullName evidence="8">Choline dehydrogenase</fullName>
    </submittedName>
</protein>
<evidence type="ECO:0000256" key="3">
    <source>
        <dbReference type="ARBA" id="ARBA00022630"/>
    </source>
</evidence>
<evidence type="ECO:0000256" key="1">
    <source>
        <dbReference type="ARBA" id="ARBA00001974"/>
    </source>
</evidence>
<feature type="domain" description="4Fe-4S ferredoxin-type" evidence="7">
    <location>
        <begin position="212"/>
        <end position="241"/>
    </location>
</feature>
<comment type="cofactor">
    <cofactor evidence="1">
        <name>FAD</name>
        <dbReference type="ChEBI" id="CHEBI:57692"/>
    </cofactor>
</comment>
<feature type="region of interest" description="Disordered" evidence="6">
    <location>
        <begin position="1"/>
        <end position="27"/>
    </location>
</feature>
<dbReference type="PROSITE" id="PS00221">
    <property type="entry name" value="MIP"/>
    <property type="match status" value="1"/>
</dbReference>
<organism evidence="8 9">
    <name type="scientific">Halomicrobium zhouii</name>
    <dbReference type="NCBI Taxonomy" id="767519"/>
    <lineage>
        <taxon>Archaea</taxon>
        <taxon>Methanobacteriati</taxon>
        <taxon>Methanobacteriota</taxon>
        <taxon>Stenosarchaea group</taxon>
        <taxon>Halobacteria</taxon>
        <taxon>Halobacteriales</taxon>
        <taxon>Haloarculaceae</taxon>
        <taxon>Halomicrobium</taxon>
    </lineage>
</organism>
<keyword evidence="9" id="KW-1185">Reference proteome</keyword>
<evidence type="ECO:0000256" key="2">
    <source>
        <dbReference type="ARBA" id="ARBA00010790"/>
    </source>
</evidence>
<comment type="similarity">
    <text evidence="2">Belongs to the GMC oxidoreductase family.</text>
</comment>
<dbReference type="InterPro" id="IPR007867">
    <property type="entry name" value="GMC_OxRtase_C"/>
</dbReference>
<dbReference type="PANTHER" id="PTHR42784:SF1">
    <property type="entry name" value="PYRANOSE 2-OXIDASE"/>
    <property type="match status" value="1"/>
</dbReference>
<dbReference type="STRING" id="767519.SAMN05216559_0896"/>
<keyword evidence="5" id="KW-0560">Oxidoreductase</keyword>
<dbReference type="PANTHER" id="PTHR42784">
    <property type="entry name" value="PYRANOSE 2-OXIDASE"/>
    <property type="match status" value="1"/>
</dbReference>
<evidence type="ECO:0000256" key="4">
    <source>
        <dbReference type="ARBA" id="ARBA00022827"/>
    </source>
</evidence>
<name>A0A1I6KJ34_9EURY</name>
<dbReference type="Proteomes" id="UP000199062">
    <property type="component" value="Unassembled WGS sequence"/>
</dbReference>
<dbReference type="InterPro" id="IPR022357">
    <property type="entry name" value="MIP_CS"/>
</dbReference>
<dbReference type="InterPro" id="IPR000172">
    <property type="entry name" value="GMC_OxRdtase_N"/>
</dbReference>
<dbReference type="Gene3D" id="3.50.50.60">
    <property type="entry name" value="FAD/NAD(P)-binding domain"/>
    <property type="match status" value="2"/>
</dbReference>
<feature type="region of interest" description="Disordered" evidence="6">
    <location>
        <begin position="473"/>
        <end position="494"/>
    </location>
</feature>
<evidence type="ECO:0000313" key="8">
    <source>
        <dbReference type="EMBL" id="SFR91231.1"/>
    </source>
</evidence>
<dbReference type="PROSITE" id="PS51379">
    <property type="entry name" value="4FE4S_FER_2"/>
    <property type="match status" value="1"/>
</dbReference>
<dbReference type="OrthoDB" id="346033at2157"/>
<reference evidence="8 9" key="1">
    <citation type="submission" date="2016-10" db="EMBL/GenBank/DDBJ databases">
        <authorList>
            <person name="de Groot N.N."/>
        </authorList>
    </citation>
    <scope>NUCLEOTIDE SEQUENCE [LARGE SCALE GENOMIC DNA]</scope>
    <source>
        <strain evidence="8 9">CGMCC 1.10457</strain>
    </source>
</reference>
<dbReference type="RefSeq" id="WP_089814261.1">
    <property type="nucleotide sequence ID" value="NZ_FOZK01000001.1"/>
</dbReference>
<evidence type="ECO:0000259" key="7">
    <source>
        <dbReference type="PROSITE" id="PS51379"/>
    </source>
</evidence>
<dbReference type="InterPro" id="IPR036188">
    <property type="entry name" value="FAD/NAD-bd_sf"/>
</dbReference>
<dbReference type="InterPro" id="IPR051473">
    <property type="entry name" value="P2Ox-like"/>
</dbReference>
<proteinExistence type="inferred from homology"/>
<dbReference type="Pfam" id="PF05199">
    <property type="entry name" value="GMC_oxred_C"/>
    <property type="match status" value="1"/>
</dbReference>
<evidence type="ECO:0000256" key="6">
    <source>
        <dbReference type="SAM" id="MobiDB-lite"/>
    </source>
</evidence>
<dbReference type="AlphaFoldDB" id="A0A1I6KJ34"/>
<dbReference type="Pfam" id="PF00732">
    <property type="entry name" value="GMC_oxred_N"/>
    <property type="match status" value="1"/>
</dbReference>
<dbReference type="SUPFAM" id="SSF54373">
    <property type="entry name" value="FAD-linked reductases, C-terminal domain"/>
    <property type="match status" value="1"/>
</dbReference>
<dbReference type="InterPro" id="IPR017896">
    <property type="entry name" value="4Fe4S_Fe-S-bd"/>
</dbReference>
<gene>
    <name evidence="8" type="ORF">SAMN05216559_0896</name>
</gene>